<accession>A0AAD9JWR5</accession>
<feature type="compositionally biased region" description="Basic and acidic residues" evidence="1">
    <location>
        <begin position="43"/>
        <end position="54"/>
    </location>
</feature>
<reference evidence="2" key="1">
    <citation type="journal article" date="2023" name="Mol. Biol. Evol.">
        <title>Third-Generation Sequencing Reveals the Adaptive Role of the Epigenome in Three Deep-Sea Polychaetes.</title>
        <authorList>
            <person name="Perez M."/>
            <person name="Aroh O."/>
            <person name="Sun Y."/>
            <person name="Lan Y."/>
            <person name="Juniper S.K."/>
            <person name="Young C.R."/>
            <person name="Angers B."/>
            <person name="Qian P.Y."/>
        </authorList>
    </citation>
    <scope>NUCLEOTIDE SEQUENCE</scope>
    <source>
        <strain evidence="2">P08H-3</strain>
    </source>
</reference>
<keyword evidence="3" id="KW-1185">Reference proteome</keyword>
<dbReference type="AlphaFoldDB" id="A0AAD9JWR5"/>
<feature type="region of interest" description="Disordered" evidence="1">
    <location>
        <begin position="31"/>
        <end position="79"/>
    </location>
</feature>
<feature type="compositionally biased region" description="Basic and acidic residues" evidence="1">
    <location>
        <begin position="63"/>
        <end position="79"/>
    </location>
</feature>
<name>A0AAD9JWR5_9ANNE</name>
<feature type="compositionally biased region" description="Polar residues" evidence="1">
    <location>
        <begin position="31"/>
        <end position="40"/>
    </location>
</feature>
<dbReference type="EMBL" id="JAODUP010000139">
    <property type="protein sequence ID" value="KAK2160145.1"/>
    <property type="molecule type" value="Genomic_DNA"/>
</dbReference>
<gene>
    <name evidence="2" type="ORF">LSH36_139g04045</name>
</gene>
<evidence type="ECO:0000313" key="3">
    <source>
        <dbReference type="Proteomes" id="UP001208570"/>
    </source>
</evidence>
<dbReference type="Proteomes" id="UP001208570">
    <property type="component" value="Unassembled WGS sequence"/>
</dbReference>
<comment type="caution">
    <text evidence="2">The sequence shown here is derived from an EMBL/GenBank/DDBJ whole genome shotgun (WGS) entry which is preliminary data.</text>
</comment>
<organism evidence="2 3">
    <name type="scientific">Paralvinella palmiformis</name>
    <dbReference type="NCBI Taxonomy" id="53620"/>
    <lineage>
        <taxon>Eukaryota</taxon>
        <taxon>Metazoa</taxon>
        <taxon>Spiralia</taxon>
        <taxon>Lophotrochozoa</taxon>
        <taxon>Annelida</taxon>
        <taxon>Polychaeta</taxon>
        <taxon>Sedentaria</taxon>
        <taxon>Canalipalpata</taxon>
        <taxon>Terebellida</taxon>
        <taxon>Terebelliformia</taxon>
        <taxon>Alvinellidae</taxon>
        <taxon>Paralvinella</taxon>
    </lineage>
</organism>
<evidence type="ECO:0000313" key="2">
    <source>
        <dbReference type="EMBL" id="KAK2160145.1"/>
    </source>
</evidence>
<sequence length="79" mass="9277">MPERNVIKHTPDINLNEAIMELNLIILTKYSPTNGRTSTPKWEITDKSKNKNTKEMTTLSQQMERDYGNQRKALEKDKR</sequence>
<evidence type="ECO:0000256" key="1">
    <source>
        <dbReference type="SAM" id="MobiDB-lite"/>
    </source>
</evidence>
<proteinExistence type="predicted"/>
<protein>
    <submittedName>
        <fullName evidence="2">Uncharacterized protein</fullName>
    </submittedName>
</protein>